<comment type="caution">
    <text evidence="2">The sequence shown here is derived from an EMBL/GenBank/DDBJ whole genome shotgun (WGS) entry which is preliminary data.</text>
</comment>
<feature type="domain" description="DUF4062" evidence="1">
    <location>
        <begin position="198"/>
        <end position="280"/>
    </location>
</feature>
<gene>
    <name evidence="2" type="ORF">IPK02_10175</name>
</gene>
<dbReference type="Proteomes" id="UP000706151">
    <property type="component" value="Unassembled WGS sequence"/>
</dbReference>
<evidence type="ECO:0000313" key="2">
    <source>
        <dbReference type="EMBL" id="MBK7954288.1"/>
    </source>
</evidence>
<evidence type="ECO:0000313" key="3">
    <source>
        <dbReference type="Proteomes" id="UP000706151"/>
    </source>
</evidence>
<reference evidence="2 3" key="1">
    <citation type="submission" date="2020-10" db="EMBL/GenBank/DDBJ databases">
        <title>Connecting structure to function with the recovery of over 1000 high-quality activated sludge metagenome-assembled genomes encoding full-length rRNA genes using long-read sequencing.</title>
        <authorList>
            <person name="Singleton C.M."/>
            <person name="Petriglieri F."/>
            <person name="Kristensen J.M."/>
            <person name="Kirkegaard R.H."/>
            <person name="Michaelsen T.Y."/>
            <person name="Andersen M.H."/>
            <person name="Karst S.M."/>
            <person name="Dueholm M.S."/>
            <person name="Nielsen P.H."/>
            <person name="Albertsen M."/>
        </authorList>
    </citation>
    <scope>NUCLEOTIDE SEQUENCE [LARGE SCALE GENOMIC DNA]</scope>
    <source>
        <strain evidence="2">Fred_18-Q3-R57-64_BAT3C.720</strain>
    </source>
</reference>
<dbReference type="AlphaFoldDB" id="A0A935TBB1"/>
<dbReference type="InterPro" id="IPR035897">
    <property type="entry name" value="Toll_tir_struct_dom_sf"/>
</dbReference>
<protein>
    <submittedName>
        <fullName evidence="2">TIR domain-containing protein</fullName>
    </submittedName>
</protein>
<accession>A0A935TBB1</accession>
<sequence length="505" mass="56819">MNFADDVFISYAHLDNQAFVEGQAGWISRFDRALKIRLGQLLGREPRIWRDPKLQGNDYFADTLVERLPGVAALVAVLSPRYANSDWCRREMSTFLEVADAGSGSRIGNKSRLFKVIKTPLPLERHPPEVESLLGYEFFCVDSETGRAQELDQTYGQEMQARYWQKLDDLAYDLADLLQVLADHGTQAPLAGVSKGNVYLAETSSDLQPQREAIRRDLLHQGYRVLPDRAPPSWLASDWDAFVQQQLAACQLSIHLIGSEYGIVPEGTQSSIVALQYELAARRSMSDLARLIWLPPELVVNDERQQRFVEQLHTDARLHQRGDLLQTPFEDLKTAIYRMLNPPAGAAHGRATPAAEGVVRIYLICDERDRDQIAALEDHLFAEGFEVILPLFDPDETPARLDHEENLQSCDALLIYYGEGNELWQRRKLSEVRKSADLGRSAPLRGKAIYVAPPLTAQKVRLRTHEALVLQQLTDTFDPGVLATFIASLRETDTGSRSDVKFGAL</sequence>
<evidence type="ECO:0000259" key="1">
    <source>
        <dbReference type="Pfam" id="PF13271"/>
    </source>
</evidence>
<dbReference type="EMBL" id="JADJOT010000008">
    <property type="protein sequence ID" value="MBK7954288.1"/>
    <property type="molecule type" value="Genomic_DNA"/>
</dbReference>
<dbReference type="InterPro" id="IPR025139">
    <property type="entry name" value="DUF4062"/>
</dbReference>
<name>A0A935TBB1_9PROT</name>
<dbReference type="Pfam" id="PF13271">
    <property type="entry name" value="DUF4062"/>
    <property type="match status" value="1"/>
</dbReference>
<proteinExistence type="predicted"/>
<dbReference type="Gene3D" id="3.40.50.10140">
    <property type="entry name" value="Toll/interleukin-1 receptor homology (TIR) domain"/>
    <property type="match status" value="1"/>
</dbReference>
<dbReference type="SUPFAM" id="SSF52200">
    <property type="entry name" value="Toll/Interleukin receptor TIR domain"/>
    <property type="match status" value="1"/>
</dbReference>
<organism evidence="2 3">
    <name type="scientific">Candidatus Accumulibacter affinis</name>
    <dbReference type="NCBI Taxonomy" id="2954384"/>
    <lineage>
        <taxon>Bacteria</taxon>
        <taxon>Pseudomonadati</taxon>
        <taxon>Pseudomonadota</taxon>
        <taxon>Betaproteobacteria</taxon>
        <taxon>Candidatus Accumulibacter</taxon>
    </lineage>
</organism>